<gene>
    <name evidence="1" type="ORF">ACFTOW_18515</name>
</gene>
<keyword evidence="2" id="KW-1185">Reference proteome</keyword>
<organism evidence="1 2">
    <name type="scientific">Lacimonas salitolerans</name>
    <dbReference type="NCBI Taxonomy" id="1323750"/>
    <lineage>
        <taxon>Bacteria</taxon>
        <taxon>Pseudomonadati</taxon>
        <taxon>Pseudomonadota</taxon>
        <taxon>Alphaproteobacteria</taxon>
        <taxon>Rhodobacterales</taxon>
        <taxon>Paracoccaceae</taxon>
        <taxon>Lacimonas</taxon>
    </lineage>
</organism>
<proteinExistence type="predicted"/>
<evidence type="ECO:0000313" key="2">
    <source>
        <dbReference type="Proteomes" id="UP001597186"/>
    </source>
</evidence>
<sequence length="49" mass="5383">MRFSAREAVAVAVAVNLVASLIMRAAAFTFRAATVPMAETRRICLPFRE</sequence>
<dbReference type="RefSeq" id="WP_379918514.1">
    <property type="nucleotide sequence ID" value="NZ_JBHUDD010000157.1"/>
</dbReference>
<comment type="caution">
    <text evidence="1">The sequence shown here is derived from an EMBL/GenBank/DDBJ whole genome shotgun (WGS) entry which is preliminary data.</text>
</comment>
<dbReference type="Proteomes" id="UP001597186">
    <property type="component" value="Unassembled WGS sequence"/>
</dbReference>
<name>A0ABW4EIY2_9RHOB</name>
<accession>A0ABW4EIY2</accession>
<protein>
    <submittedName>
        <fullName evidence="1">Uncharacterized protein</fullName>
    </submittedName>
</protein>
<dbReference type="EMBL" id="JBHUDD010000157">
    <property type="protein sequence ID" value="MFD1511380.1"/>
    <property type="molecule type" value="Genomic_DNA"/>
</dbReference>
<reference evidence="2" key="1">
    <citation type="journal article" date="2019" name="Int. J. Syst. Evol. Microbiol.">
        <title>The Global Catalogue of Microorganisms (GCM) 10K type strain sequencing project: providing services to taxonomists for standard genome sequencing and annotation.</title>
        <authorList>
            <consortium name="The Broad Institute Genomics Platform"/>
            <consortium name="The Broad Institute Genome Sequencing Center for Infectious Disease"/>
            <person name="Wu L."/>
            <person name="Ma J."/>
        </authorList>
    </citation>
    <scope>NUCLEOTIDE SEQUENCE [LARGE SCALE GENOMIC DNA]</scope>
    <source>
        <strain evidence="2">CGMCC 1.12477</strain>
    </source>
</reference>
<evidence type="ECO:0000313" key="1">
    <source>
        <dbReference type="EMBL" id="MFD1511380.1"/>
    </source>
</evidence>